<dbReference type="EMBL" id="JBHSZI010000001">
    <property type="protein sequence ID" value="MFC7057645.1"/>
    <property type="molecule type" value="Genomic_DNA"/>
</dbReference>
<dbReference type="AlphaFoldDB" id="A0ABD5W287"/>
<evidence type="ECO:0000259" key="8">
    <source>
        <dbReference type="PROSITE" id="PS50112"/>
    </source>
</evidence>
<evidence type="ECO:0000313" key="11">
    <source>
        <dbReference type="Proteomes" id="UP001596445"/>
    </source>
</evidence>
<dbReference type="CDD" id="cd00075">
    <property type="entry name" value="HATPase"/>
    <property type="match status" value="1"/>
</dbReference>
<dbReference type="InterPro" id="IPR004358">
    <property type="entry name" value="Sig_transdc_His_kin-like_C"/>
</dbReference>
<dbReference type="SMART" id="SM00387">
    <property type="entry name" value="HATPase_c"/>
    <property type="match status" value="1"/>
</dbReference>
<dbReference type="InterPro" id="IPR013767">
    <property type="entry name" value="PAS_fold"/>
</dbReference>
<dbReference type="Gene3D" id="3.30.450.20">
    <property type="entry name" value="PAS domain"/>
    <property type="match status" value="1"/>
</dbReference>
<dbReference type="Gene3D" id="1.10.287.130">
    <property type="match status" value="1"/>
</dbReference>
<dbReference type="NCBIfam" id="TIGR00229">
    <property type="entry name" value="sensory_box"/>
    <property type="match status" value="1"/>
</dbReference>
<dbReference type="PROSITE" id="PS50112">
    <property type="entry name" value="PAS"/>
    <property type="match status" value="1"/>
</dbReference>
<dbReference type="InterPro" id="IPR036097">
    <property type="entry name" value="HisK_dim/P_sf"/>
</dbReference>
<dbReference type="SMART" id="SM00086">
    <property type="entry name" value="PAC"/>
    <property type="match status" value="1"/>
</dbReference>
<dbReference type="Pfam" id="PF00512">
    <property type="entry name" value="HisKA"/>
    <property type="match status" value="1"/>
</dbReference>
<keyword evidence="11" id="KW-1185">Reference proteome</keyword>
<dbReference type="InterPro" id="IPR035965">
    <property type="entry name" value="PAS-like_dom_sf"/>
</dbReference>
<dbReference type="PROSITE" id="PS50109">
    <property type="entry name" value="HIS_KIN"/>
    <property type="match status" value="1"/>
</dbReference>
<evidence type="ECO:0000256" key="3">
    <source>
        <dbReference type="ARBA" id="ARBA00022553"/>
    </source>
</evidence>
<dbReference type="GO" id="GO:0000160">
    <property type="term" value="P:phosphorelay signal transduction system"/>
    <property type="evidence" value="ECO:0007669"/>
    <property type="project" value="UniProtKB-KW"/>
</dbReference>
<evidence type="ECO:0000256" key="2">
    <source>
        <dbReference type="ARBA" id="ARBA00012438"/>
    </source>
</evidence>
<evidence type="ECO:0000313" key="10">
    <source>
        <dbReference type="EMBL" id="MFC7057645.1"/>
    </source>
</evidence>
<name>A0ABD5W287_9EURY</name>
<dbReference type="CDD" id="cd00082">
    <property type="entry name" value="HisKA"/>
    <property type="match status" value="1"/>
</dbReference>
<dbReference type="InterPro" id="IPR005467">
    <property type="entry name" value="His_kinase_dom"/>
</dbReference>
<dbReference type="InterPro" id="IPR003594">
    <property type="entry name" value="HATPase_dom"/>
</dbReference>
<dbReference type="SUPFAM" id="SSF47384">
    <property type="entry name" value="Homodimeric domain of signal transducing histidine kinase"/>
    <property type="match status" value="1"/>
</dbReference>
<evidence type="ECO:0000259" key="9">
    <source>
        <dbReference type="PROSITE" id="PS50113"/>
    </source>
</evidence>
<dbReference type="PROSITE" id="PS50113">
    <property type="entry name" value="PAC"/>
    <property type="match status" value="2"/>
</dbReference>
<dbReference type="SMART" id="SM00388">
    <property type="entry name" value="HisKA"/>
    <property type="match status" value="1"/>
</dbReference>
<dbReference type="PANTHER" id="PTHR43711:SF1">
    <property type="entry name" value="HISTIDINE KINASE 1"/>
    <property type="match status" value="1"/>
</dbReference>
<gene>
    <name evidence="10" type="ORF">ACFQQG_04990</name>
</gene>
<dbReference type="SMART" id="SM00091">
    <property type="entry name" value="PAS"/>
    <property type="match status" value="1"/>
</dbReference>
<comment type="caution">
    <text evidence="10">The sequence shown here is derived from an EMBL/GenBank/DDBJ whole genome shotgun (WGS) entry which is preliminary data.</text>
</comment>
<proteinExistence type="predicted"/>
<keyword evidence="5" id="KW-0418">Kinase</keyword>
<keyword evidence="3" id="KW-0597">Phosphoprotein</keyword>
<feature type="domain" description="Histidine kinase" evidence="7">
    <location>
        <begin position="158"/>
        <end position="345"/>
    </location>
</feature>
<dbReference type="InterPro" id="IPR036890">
    <property type="entry name" value="HATPase_C_sf"/>
</dbReference>
<dbReference type="InterPro" id="IPR000014">
    <property type="entry name" value="PAS"/>
</dbReference>
<feature type="domain" description="PAC" evidence="9">
    <location>
        <begin position="95"/>
        <end position="147"/>
    </location>
</feature>
<dbReference type="SUPFAM" id="SSF55785">
    <property type="entry name" value="PYP-like sensor domain (PAS domain)"/>
    <property type="match status" value="1"/>
</dbReference>
<dbReference type="RefSeq" id="WP_382184423.1">
    <property type="nucleotide sequence ID" value="NZ_JBHSZI010000001.1"/>
</dbReference>
<evidence type="ECO:0000256" key="5">
    <source>
        <dbReference type="ARBA" id="ARBA00022777"/>
    </source>
</evidence>
<dbReference type="InterPro" id="IPR001610">
    <property type="entry name" value="PAC"/>
</dbReference>
<sequence>MTKLRGSGHDITDRKERQQELETYETIIQALTDAVYVLDEEGQFTYVNDKLVELVGYDRETILGSPPSLIKDEAAVERAEHHLGRLLSSDGPETATFEVTLQARDGNPITCDDHMGVLPYEGDQFDGSVGTLRDITERKERVRELERQNARLEEFASIVSHDLQNPLTTAQSRLELAQADCGSLHLDNVSNAIDRCQALVEDLLTLARSGDAVGTREPVALSELAQECWQTTPSADATLAVETDLTISADRSRLQQLLENLLRNAVKHGGREVTVTVDERVDGFYVADDGTGIPDKKHDELFQAGYSTADDGTGFGLAIVKEIAEAHGWEIRVVNSEMGGARFEIIGVDTTH</sequence>
<dbReference type="PANTHER" id="PTHR43711">
    <property type="entry name" value="TWO-COMPONENT HISTIDINE KINASE"/>
    <property type="match status" value="1"/>
</dbReference>
<dbReference type="InterPro" id="IPR003661">
    <property type="entry name" value="HisK_dim/P_dom"/>
</dbReference>
<dbReference type="InterPro" id="IPR000700">
    <property type="entry name" value="PAS-assoc_C"/>
</dbReference>
<dbReference type="Pfam" id="PF02518">
    <property type="entry name" value="HATPase_c"/>
    <property type="match status" value="1"/>
</dbReference>
<dbReference type="Pfam" id="PF00989">
    <property type="entry name" value="PAS"/>
    <property type="match status" value="1"/>
</dbReference>
<dbReference type="CDD" id="cd00130">
    <property type="entry name" value="PAS"/>
    <property type="match status" value="1"/>
</dbReference>
<dbReference type="PRINTS" id="PR00344">
    <property type="entry name" value="BCTRLSENSOR"/>
</dbReference>
<evidence type="ECO:0000259" key="7">
    <source>
        <dbReference type="PROSITE" id="PS50109"/>
    </source>
</evidence>
<dbReference type="Gene3D" id="3.30.565.10">
    <property type="entry name" value="Histidine kinase-like ATPase, C-terminal domain"/>
    <property type="match status" value="1"/>
</dbReference>
<dbReference type="EC" id="2.7.13.3" evidence="2"/>
<accession>A0ABD5W287</accession>
<evidence type="ECO:0000256" key="1">
    <source>
        <dbReference type="ARBA" id="ARBA00000085"/>
    </source>
</evidence>
<reference evidence="10 11" key="1">
    <citation type="journal article" date="2019" name="Int. J. Syst. Evol. Microbiol.">
        <title>The Global Catalogue of Microorganisms (GCM) 10K type strain sequencing project: providing services to taxonomists for standard genome sequencing and annotation.</title>
        <authorList>
            <consortium name="The Broad Institute Genomics Platform"/>
            <consortium name="The Broad Institute Genome Sequencing Center for Infectious Disease"/>
            <person name="Wu L."/>
            <person name="Ma J."/>
        </authorList>
    </citation>
    <scope>NUCLEOTIDE SEQUENCE [LARGE SCALE GENOMIC DNA]</scope>
    <source>
        <strain evidence="10 11">JCM 30072</strain>
    </source>
</reference>
<dbReference type="SUPFAM" id="SSF55874">
    <property type="entry name" value="ATPase domain of HSP90 chaperone/DNA topoisomerase II/histidine kinase"/>
    <property type="match status" value="1"/>
</dbReference>
<feature type="domain" description="PAC" evidence="9">
    <location>
        <begin position="1"/>
        <end position="23"/>
    </location>
</feature>
<protein>
    <recommendedName>
        <fullName evidence="2">histidine kinase</fullName>
        <ecNumber evidence="2">2.7.13.3</ecNumber>
    </recommendedName>
</protein>
<dbReference type="InterPro" id="IPR050736">
    <property type="entry name" value="Sensor_HK_Regulatory"/>
</dbReference>
<dbReference type="Proteomes" id="UP001596445">
    <property type="component" value="Unassembled WGS sequence"/>
</dbReference>
<organism evidence="10 11">
    <name type="scientific">Halovenus salina</name>
    <dbReference type="NCBI Taxonomy" id="1510225"/>
    <lineage>
        <taxon>Archaea</taxon>
        <taxon>Methanobacteriati</taxon>
        <taxon>Methanobacteriota</taxon>
        <taxon>Stenosarchaea group</taxon>
        <taxon>Halobacteria</taxon>
        <taxon>Halobacteriales</taxon>
        <taxon>Haloarculaceae</taxon>
        <taxon>Halovenus</taxon>
    </lineage>
</organism>
<dbReference type="GO" id="GO:0004673">
    <property type="term" value="F:protein histidine kinase activity"/>
    <property type="evidence" value="ECO:0007669"/>
    <property type="project" value="UniProtKB-EC"/>
</dbReference>
<comment type="catalytic activity">
    <reaction evidence="1">
        <text>ATP + protein L-histidine = ADP + protein N-phospho-L-histidine.</text>
        <dbReference type="EC" id="2.7.13.3"/>
    </reaction>
</comment>
<evidence type="ECO:0000256" key="6">
    <source>
        <dbReference type="ARBA" id="ARBA00023012"/>
    </source>
</evidence>
<keyword evidence="6" id="KW-0902">Two-component regulatory system</keyword>
<feature type="domain" description="PAS" evidence="8">
    <location>
        <begin position="20"/>
        <end position="64"/>
    </location>
</feature>
<evidence type="ECO:0000256" key="4">
    <source>
        <dbReference type="ARBA" id="ARBA00022679"/>
    </source>
</evidence>
<keyword evidence="4" id="KW-0808">Transferase</keyword>